<feature type="domain" description="GGDEF" evidence="3">
    <location>
        <begin position="61"/>
        <end position="103"/>
    </location>
</feature>
<dbReference type="InterPro" id="IPR029787">
    <property type="entry name" value="Nucleotide_cyclase"/>
</dbReference>
<dbReference type="AlphaFoldDB" id="A0AAW4BLN1"/>
<dbReference type="GO" id="GO:0043709">
    <property type="term" value="P:cell adhesion involved in single-species biofilm formation"/>
    <property type="evidence" value="ECO:0007669"/>
    <property type="project" value="TreeGrafter"/>
</dbReference>
<evidence type="ECO:0000313" key="5">
    <source>
        <dbReference type="Proteomes" id="UP000786185"/>
    </source>
</evidence>
<dbReference type="SUPFAM" id="SSF55073">
    <property type="entry name" value="Nucleotide cyclase"/>
    <property type="match status" value="1"/>
</dbReference>
<proteinExistence type="predicted"/>
<dbReference type="PANTHER" id="PTHR45138">
    <property type="entry name" value="REGULATORY COMPONENTS OF SENSORY TRANSDUCTION SYSTEM"/>
    <property type="match status" value="1"/>
</dbReference>
<protein>
    <recommendedName>
        <fullName evidence="1">diguanylate cyclase</fullName>
        <ecNumber evidence="1">2.7.7.65</ecNumber>
    </recommendedName>
</protein>
<organism evidence="4 5">
    <name type="scientific">Vibrio anguillarum</name>
    <name type="common">Listonella anguillarum</name>
    <dbReference type="NCBI Taxonomy" id="55601"/>
    <lineage>
        <taxon>Bacteria</taxon>
        <taxon>Pseudomonadati</taxon>
        <taxon>Pseudomonadota</taxon>
        <taxon>Gammaproteobacteria</taxon>
        <taxon>Vibrionales</taxon>
        <taxon>Vibrionaceae</taxon>
        <taxon>Vibrio</taxon>
    </lineage>
</organism>
<gene>
    <name evidence="4" type="ORF">ERJ77_26605</name>
</gene>
<dbReference type="PROSITE" id="PS50887">
    <property type="entry name" value="GGDEF"/>
    <property type="match status" value="1"/>
</dbReference>
<dbReference type="GO" id="GO:1902201">
    <property type="term" value="P:negative regulation of bacterial-type flagellum-dependent cell motility"/>
    <property type="evidence" value="ECO:0007669"/>
    <property type="project" value="TreeGrafter"/>
</dbReference>
<name>A0AAW4BLN1_VIBAN</name>
<dbReference type="GO" id="GO:0052621">
    <property type="term" value="F:diguanylate cyclase activity"/>
    <property type="evidence" value="ECO:0007669"/>
    <property type="project" value="UniProtKB-EC"/>
</dbReference>
<dbReference type="EC" id="2.7.7.65" evidence="1"/>
<dbReference type="EMBL" id="SCLC01001554">
    <property type="protein sequence ID" value="MBF4437989.1"/>
    <property type="molecule type" value="Genomic_DNA"/>
</dbReference>
<sequence>ISFLSLISYRKYKKFKIKHSTLQQDHAKLEVESTHDPLTDLYNRRYLDTWFSYQEETTNNKPHLLAIIDVDYFKKINDQYGHEAGDEVLRALSTILKQQLRPE</sequence>
<dbReference type="InterPro" id="IPR050469">
    <property type="entry name" value="Diguanylate_Cyclase"/>
</dbReference>
<dbReference type="Pfam" id="PF00990">
    <property type="entry name" value="GGDEF"/>
    <property type="match status" value="1"/>
</dbReference>
<comment type="caution">
    <text evidence="4">The sequence shown here is derived from an EMBL/GenBank/DDBJ whole genome shotgun (WGS) entry which is preliminary data.</text>
</comment>
<evidence type="ECO:0000256" key="1">
    <source>
        <dbReference type="ARBA" id="ARBA00012528"/>
    </source>
</evidence>
<dbReference type="Gene3D" id="3.30.70.270">
    <property type="match status" value="1"/>
</dbReference>
<evidence type="ECO:0000259" key="3">
    <source>
        <dbReference type="PROSITE" id="PS50887"/>
    </source>
</evidence>
<dbReference type="NCBIfam" id="TIGR00254">
    <property type="entry name" value="GGDEF"/>
    <property type="match status" value="1"/>
</dbReference>
<dbReference type="InterPro" id="IPR000160">
    <property type="entry name" value="GGDEF_dom"/>
</dbReference>
<comment type="catalytic activity">
    <reaction evidence="2">
        <text>2 GTP = 3',3'-c-di-GMP + 2 diphosphate</text>
        <dbReference type="Rhea" id="RHEA:24898"/>
        <dbReference type="ChEBI" id="CHEBI:33019"/>
        <dbReference type="ChEBI" id="CHEBI:37565"/>
        <dbReference type="ChEBI" id="CHEBI:58805"/>
        <dbReference type="EC" id="2.7.7.65"/>
    </reaction>
</comment>
<dbReference type="PANTHER" id="PTHR45138:SF9">
    <property type="entry name" value="DIGUANYLATE CYCLASE DGCM-RELATED"/>
    <property type="match status" value="1"/>
</dbReference>
<dbReference type="SMART" id="SM00267">
    <property type="entry name" value="GGDEF"/>
    <property type="match status" value="1"/>
</dbReference>
<dbReference type="Proteomes" id="UP000786185">
    <property type="component" value="Unassembled WGS sequence"/>
</dbReference>
<feature type="non-terminal residue" evidence="4">
    <location>
        <position position="1"/>
    </location>
</feature>
<accession>A0AAW4BLN1</accession>
<dbReference type="CDD" id="cd01949">
    <property type="entry name" value="GGDEF"/>
    <property type="match status" value="1"/>
</dbReference>
<evidence type="ECO:0000256" key="2">
    <source>
        <dbReference type="ARBA" id="ARBA00034247"/>
    </source>
</evidence>
<evidence type="ECO:0000313" key="4">
    <source>
        <dbReference type="EMBL" id="MBF4437989.1"/>
    </source>
</evidence>
<feature type="non-terminal residue" evidence="4">
    <location>
        <position position="103"/>
    </location>
</feature>
<reference evidence="4" key="1">
    <citation type="journal article" date="2021" name="PeerJ">
        <title>Analysis of 44 Vibrio anguillarum genomes reveals high genetic diversity.</title>
        <authorList>
            <person name="Hansen M.J."/>
            <person name="Dalsgaard I."/>
        </authorList>
    </citation>
    <scope>NUCLEOTIDE SEQUENCE</scope>
    <source>
        <strain evidence="4">850617-1/1</strain>
    </source>
</reference>
<dbReference type="GO" id="GO:0005886">
    <property type="term" value="C:plasma membrane"/>
    <property type="evidence" value="ECO:0007669"/>
    <property type="project" value="TreeGrafter"/>
</dbReference>
<dbReference type="InterPro" id="IPR043128">
    <property type="entry name" value="Rev_trsase/Diguanyl_cyclase"/>
</dbReference>